<protein>
    <recommendedName>
        <fullName evidence="3">SMI1/KNR4 family protein</fullName>
    </recommendedName>
</protein>
<gene>
    <name evidence="1" type="ORF">PPIS_a4580</name>
</gene>
<dbReference type="NCBIfam" id="NF038335">
    <property type="entry name" value="YPO0640_fam"/>
    <property type="match status" value="1"/>
</dbReference>
<dbReference type="Proteomes" id="UP000016521">
    <property type="component" value="Chromosome I"/>
</dbReference>
<name>A0ABN5CJP6_PSEO7</name>
<dbReference type="EMBL" id="CP011924">
    <property type="protein sequence ID" value="ATD09185.1"/>
    <property type="molecule type" value="Genomic_DNA"/>
</dbReference>
<dbReference type="InterPro" id="IPR037883">
    <property type="entry name" value="Knr4/Smi1-like_sf"/>
</dbReference>
<accession>A0ABN5CJP6</accession>
<sequence length="153" mass="17816">MMSVLINLIEQKNKIEESQYQEGFLLPPATEKQLIKLQENSLRLFKRKISDQFIELLKISNGFSVNGLNVYGANTIESPIYLPGIIEANESFYEECSLKQFIAYADENMRRVVFNLNTRLYAVIDRVTWEIIDEYETFEEALLALIEESCVFE</sequence>
<organism evidence="1 2">
    <name type="scientific">Pseudoalteromonas piscicida</name>
    <dbReference type="NCBI Taxonomy" id="43662"/>
    <lineage>
        <taxon>Bacteria</taxon>
        <taxon>Pseudomonadati</taxon>
        <taxon>Pseudomonadota</taxon>
        <taxon>Gammaproteobacteria</taxon>
        <taxon>Alteromonadales</taxon>
        <taxon>Pseudoalteromonadaceae</taxon>
        <taxon>Pseudoalteromonas</taxon>
    </lineage>
</organism>
<evidence type="ECO:0000313" key="1">
    <source>
        <dbReference type="EMBL" id="ATD09185.1"/>
    </source>
</evidence>
<dbReference type="Gene3D" id="3.40.1580.10">
    <property type="entry name" value="SMI1/KNR4-like"/>
    <property type="match status" value="1"/>
</dbReference>
<evidence type="ECO:0000313" key="2">
    <source>
        <dbReference type="Proteomes" id="UP000016521"/>
    </source>
</evidence>
<evidence type="ECO:0008006" key="3">
    <source>
        <dbReference type="Google" id="ProtNLM"/>
    </source>
</evidence>
<dbReference type="SUPFAM" id="SSF160631">
    <property type="entry name" value="SMI1/KNR4-like"/>
    <property type="match status" value="1"/>
</dbReference>
<reference evidence="1 2" key="1">
    <citation type="submission" date="2015-06" db="EMBL/GenBank/DDBJ databases">
        <authorList>
            <person name="Xie B.-B."/>
            <person name="Rong J.-C."/>
            <person name="Qin Q.-L."/>
            <person name="Zhang Y.-Z."/>
        </authorList>
    </citation>
    <scope>NUCLEOTIDE SEQUENCE [LARGE SCALE GENOMIC DNA]</scope>
    <source>
        <strain evidence="1 2">JCM 20779</strain>
    </source>
</reference>
<keyword evidence="2" id="KW-1185">Reference proteome</keyword>
<proteinExistence type="predicted"/>